<dbReference type="Proteomes" id="UP000195787">
    <property type="component" value="Unassembled WGS sequence"/>
</dbReference>
<evidence type="ECO:0000313" key="2">
    <source>
        <dbReference type="Proteomes" id="UP000195787"/>
    </source>
</evidence>
<name>A0A1R4FG86_9MICO</name>
<sequence length="44" mass="5074">MIFRRSNNSANIPSGRYALNGRSEKFSGTYLHPHRYFKGSLKLT</sequence>
<organism evidence="1 2">
    <name type="scientific">Agrococcus casei LMG 22410</name>
    <dbReference type="NCBI Taxonomy" id="1255656"/>
    <lineage>
        <taxon>Bacteria</taxon>
        <taxon>Bacillati</taxon>
        <taxon>Actinomycetota</taxon>
        <taxon>Actinomycetes</taxon>
        <taxon>Micrococcales</taxon>
        <taxon>Microbacteriaceae</taxon>
        <taxon>Agrococcus</taxon>
    </lineage>
</organism>
<gene>
    <name evidence="1" type="ORF">CZ674_04420</name>
</gene>
<evidence type="ECO:0000313" key="1">
    <source>
        <dbReference type="EMBL" id="SJM55000.1"/>
    </source>
</evidence>
<dbReference type="AlphaFoldDB" id="A0A1R4FG86"/>
<dbReference type="EMBL" id="FUHU01000021">
    <property type="protein sequence ID" value="SJM55000.1"/>
    <property type="molecule type" value="Genomic_DNA"/>
</dbReference>
<keyword evidence="2" id="KW-1185">Reference proteome</keyword>
<protein>
    <submittedName>
        <fullName evidence="1">Uncharacterized protein</fullName>
    </submittedName>
</protein>
<reference evidence="1 2" key="1">
    <citation type="submission" date="2017-02" db="EMBL/GenBank/DDBJ databases">
        <authorList>
            <person name="Peterson S.W."/>
        </authorList>
    </citation>
    <scope>NUCLEOTIDE SEQUENCE [LARGE SCALE GENOMIC DNA]</scope>
    <source>
        <strain evidence="1 2">LMG 22410</strain>
    </source>
</reference>
<accession>A0A1R4FG86</accession>
<proteinExistence type="predicted"/>